<feature type="domain" description="UvrD-like helicase C-terminal" evidence="13">
    <location>
        <begin position="296"/>
        <end position="599"/>
    </location>
</feature>
<gene>
    <name evidence="14" type="primary">pcrA_12</name>
    <name evidence="14" type="ORF">SDC9_40226</name>
</gene>
<feature type="compositionally biased region" description="Low complexity" evidence="11">
    <location>
        <begin position="730"/>
        <end position="741"/>
    </location>
</feature>
<dbReference type="AlphaFoldDB" id="A0A644VRR9"/>
<dbReference type="Gene3D" id="1.10.10.160">
    <property type="match status" value="1"/>
</dbReference>
<dbReference type="EC" id="5.6.2.4" evidence="9"/>
<evidence type="ECO:0000256" key="10">
    <source>
        <dbReference type="ARBA" id="ARBA00048988"/>
    </source>
</evidence>
<evidence type="ECO:0000259" key="12">
    <source>
        <dbReference type="PROSITE" id="PS51198"/>
    </source>
</evidence>
<dbReference type="PANTHER" id="PTHR11070:SF2">
    <property type="entry name" value="ATP-DEPENDENT DNA HELICASE SRS2"/>
    <property type="match status" value="1"/>
</dbReference>
<dbReference type="GO" id="GO:0033202">
    <property type="term" value="C:DNA helicase complex"/>
    <property type="evidence" value="ECO:0007669"/>
    <property type="project" value="TreeGrafter"/>
</dbReference>
<dbReference type="PROSITE" id="PS51217">
    <property type="entry name" value="UVRD_HELICASE_CTER"/>
    <property type="match status" value="1"/>
</dbReference>
<evidence type="ECO:0000256" key="3">
    <source>
        <dbReference type="ARBA" id="ARBA00022801"/>
    </source>
</evidence>
<dbReference type="InterPro" id="IPR000212">
    <property type="entry name" value="DNA_helicase_UvrD/REP"/>
</dbReference>
<evidence type="ECO:0000256" key="11">
    <source>
        <dbReference type="SAM" id="MobiDB-lite"/>
    </source>
</evidence>
<evidence type="ECO:0000259" key="13">
    <source>
        <dbReference type="PROSITE" id="PS51217"/>
    </source>
</evidence>
<dbReference type="GO" id="GO:0043138">
    <property type="term" value="F:3'-5' DNA helicase activity"/>
    <property type="evidence" value="ECO:0007669"/>
    <property type="project" value="UniProtKB-EC"/>
</dbReference>
<dbReference type="SUPFAM" id="SSF52540">
    <property type="entry name" value="P-loop containing nucleoside triphosphate hydrolases"/>
    <property type="match status" value="1"/>
</dbReference>
<evidence type="ECO:0000256" key="4">
    <source>
        <dbReference type="ARBA" id="ARBA00022806"/>
    </source>
</evidence>
<feature type="domain" description="UvrD-like helicase ATP-binding" evidence="12">
    <location>
        <begin position="10"/>
        <end position="295"/>
    </location>
</feature>
<reference evidence="14" key="1">
    <citation type="submission" date="2019-08" db="EMBL/GenBank/DDBJ databases">
        <authorList>
            <person name="Kucharzyk K."/>
            <person name="Murdoch R.W."/>
            <person name="Higgins S."/>
            <person name="Loffler F."/>
        </authorList>
    </citation>
    <scope>NUCLEOTIDE SEQUENCE</scope>
</reference>
<evidence type="ECO:0000256" key="1">
    <source>
        <dbReference type="ARBA" id="ARBA00009922"/>
    </source>
</evidence>
<comment type="catalytic activity">
    <reaction evidence="10">
        <text>ATP + H2O = ADP + phosphate + H(+)</text>
        <dbReference type="Rhea" id="RHEA:13065"/>
        <dbReference type="ChEBI" id="CHEBI:15377"/>
        <dbReference type="ChEBI" id="CHEBI:15378"/>
        <dbReference type="ChEBI" id="CHEBI:30616"/>
        <dbReference type="ChEBI" id="CHEBI:43474"/>
        <dbReference type="ChEBI" id="CHEBI:456216"/>
        <dbReference type="EC" id="5.6.2.4"/>
    </reaction>
</comment>
<evidence type="ECO:0000256" key="6">
    <source>
        <dbReference type="ARBA" id="ARBA00023125"/>
    </source>
</evidence>
<dbReference type="GO" id="GO:0003677">
    <property type="term" value="F:DNA binding"/>
    <property type="evidence" value="ECO:0007669"/>
    <property type="project" value="UniProtKB-KW"/>
</dbReference>
<protein>
    <recommendedName>
        <fullName evidence="9">DNA 3'-5' helicase</fullName>
        <ecNumber evidence="9">5.6.2.4</ecNumber>
    </recommendedName>
</protein>
<sequence>MKRDFSTIVEGLNCAQKQAVEQFEGPSLIIAGAGSGKTRVLTSRIANILNHGHKASSVLALTFTNKASKEMKERIAGMVGDGLARYLWMGTFHSVFIRFLREDAELLGFPKSFTIYDTSDSRSAIRVCVKELGLDEKMYKPNEVLSRISMAKNNLITAKAYLANGELMQRDAIARKPKIGEVYALYERKCRQAGAMDFDDILLYTNIMIRDFPQVLEKLQQRFSFILVDEYQDTNFSQYLIVKKLSANHRNLCVVGDDSQSIYAFRGARIENILNFRKDYPEAKEFKLEQNYRSTQTIVNAANSLIAKNSNRLNKECFSEGEAGEKIEVIRGYSDQEEAFTVVSSLMNRIYSDRAEYSDFAILYRTNAQSRVVEEALRKRSVPYRIYGGHSFYERQEVKDVLAYMRLLVNPKDDEAFRRVVNVPARGIGDTTMGYLAAAAGAASLSMWEAFHAGDLDAFGIKPAAAARLSIFTALIAEVGSKASTTTAYDITMEILMRSGYMEHLRADSSLEGQARLENVEELFNSIKEMEGELSGGEISDGDLIADEDPGLMPDRESGPLLLEEFLEKISLMSAVDEGADSKEENNKVSLMTVHSAKGLEFPYVYVIGMEDNLFPSINGVSSDQEIEEERRLFYVALTRAKRAITLSYAQSRFRWGQQVNYPPSRFLKEVDRKFLNWPYEDGVMSIFRTDSSNSSGLFSSGTGRGVGAAGRSERPARSAQPSAGEAFRRPASPAAGGPSATAPPPPRRENFFPDPVEKLRVGMNVEHERFGYGKIILLEGDVLNMRAVVAFNDGGQKTLLLKFAKLRIVE</sequence>
<dbReference type="Gene3D" id="3.40.50.300">
    <property type="entry name" value="P-loop containing nucleotide triphosphate hydrolases"/>
    <property type="match status" value="2"/>
</dbReference>
<comment type="caution">
    <text evidence="14">The sequence shown here is derived from an EMBL/GenBank/DDBJ whole genome shotgun (WGS) entry which is preliminary data.</text>
</comment>
<dbReference type="Pfam" id="PF21196">
    <property type="entry name" value="PcrA_UvrD_tudor"/>
    <property type="match status" value="1"/>
</dbReference>
<comment type="catalytic activity">
    <reaction evidence="8">
        <text>Couples ATP hydrolysis with the unwinding of duplex DNA by translocating in the 3'-5' direction.</text>
        <dbReference type="EC" id="5.6.2.4"/>
    </reaction>
</comment>
<keyword evidence="6" id="KW-0238">DNA-binding</keyword>
<dbReference type="GO" id="GO:0000725">
    <property type="term" value="P:recombinational repair"/>
    <property type="evidence" value="ECO:0007669"/>
    <property type="project" value="TreeGrafter"/>
</dbReference>
<keyword evidence="5" id="KW-0067">ATP-binding</keyword>
<evidence type="ECO:0000256" key="2">
    <source>
        <dbReference type="ARBA" id="ARBA00022741"/>
    </source>
</evidence>
<keyword evidence="4 14" id="KW-0347">Helicase</keyword>
<dbReference type="Pfam" id="PF13361">
    <property type="entry name" value="UvrD_C"/>
    <property type="match status" value="1"/>
</dbReference>
<feature type="region of interest" description="Disordered" evidence="11">
    <location>
        <begin position="693"/>
        <end position="754"/>
    </location>
</feature>
<evidence type="ECO:0000256" key="5">
    <source>
        <dbReference type="ARBA" id="ARBA00022840"/>
    </source>
</evidence>
<dbReference type="GO" id="GO:0005829">
    <property type="term" value="C:cytosol"/>
    <property type="evidence" value="ECO:0007669"/>
    <property type="project" value="TreeGrafter"/>
</dbReference>
<dbReference type="PROSITE" id="PS51198">
    <property type="entry name" value="UVRD_HELICASE_ATP_BIND"/>
    <property type="match status" value="1"/>
</dbReference>
<dbReference type="InterPro" id="IPR014016">
    <property type="entry name" value="UvrD-like_ATP-bd"/>
</dbReference>
<dbReference type="GO" id="GO:0016887">
    <property type="term" value="F:ATP hydrolysis activity"/>
    <property type="evidence" value="ECO:0007669"/>
    <property type="project" value="RHEA"/>
</dbReference>
<organism evidence="14">
    <name type="scientific">bioreactor metagenome</name>
    <dbReference type="NCBI Taxonomy" id="1076179"/>
    <lineage>
        <taxon>unclassified sequences</taxon>
        <taxon>metagenomes</taxon>
        <taxon>ecological metagenomes</taxon>
    </lineage>
</organism>
<dbReference type="GO" id="GO:0005524">
    <property type="term" value="F:ATP binding"/>
    <property type="evidence" value="ECO:0007669"/>
    <property type="project" value="UniProtKB-KW"/>
</dbReference>
<evidence type="ECO:0000313" key="14">
    <source>
        <dbReference type="EMBL" id="MPL94078.1"/>
    </source>
</evidence>
<evidence type="ECO:0000256" key="8">
    <source>
        <dbReference type="ARBA" id="ARBA00034617"/>
    </source>
</evidence>
<keyword evidence="2" id="KW-0547">Nucleotide-binding</keyword>
<comment type="similarity">
    <text evidence="1">Belongs to the helicase family. UvrD subfamily.</text>
</comment>
<feature type="compositionally biased region" description="Low complexity" evidence="11">
    <location>
        <begin position="693"/>
        <end position="702"/>
    </location>
</feature>
<keyword evidence="3 14" id="KW-0378">Hydrolase</keyword>
<dbReference type="EMBL" id="VSSQ01000413">
    <property type="protein sequence ID" value="MPL94078.1"/>
    <property type="molecule type" value="Genomic_DNA"/>
</dbReference>
<keyword evidence="7" id="KW-0413">Isomerase</keyword>
<dbReference type="Gene3D" id="1.10.486.10">
    <property type="entry name" value="PCRA, domain 4"/>
    <property type="match status" value="1"/>
</dbReference>
<dbReference type="InterPro" id="IPR027417">
    <property type="entry name" value="P-loop_NTPase"/>
</dbReference>
<name>A0A644VRR9_9ZZZZ</name>
<evidence type="ECO:0000256" key="7">
    <source>
        <dbReference type="ARBA" id="ARBA00023235"/>
    </source>
</evidence>
<dbReference type="CDD" id="cd17932">
    <property type="entry name" value="DEXQc_UvrD"/>
    <property type="match status" value="1"/>
</dbReference>
<evidence type="ECO:0000256" key="9">
    <source>
        <dbReference type="ARBA" id="ARBA00034808"/>
    </source>
</evidence>
<dbReference type="PANTHER" id="PTHR11070">
    <property type="entry name" value="UVRD / RECB / PCRA DNA HELICASE FAMILY MEMBER"/>
    <property type="match status" value="1"/>
</dbReference>
<dbReference type="InterPro" id="IPR014017">
    <property type="entry name" value="DNA_helicase_UvrD-like_C"/>
</dbReference>
<proteinExistence type="inferred from homology"/>
<dbReference type="CDD" id="cd18807">
    <property type="entry name" value="SF1_C_UvrD"/>
    <property type="match status" value="1"/>
</dbReference>
<dbReference type="Pfam" id="PF00580">
    <property type="entry name" value="UvrD-helicase"/>
    <property type="match status" value="1"/>
</dbReference>
<dbReference type="InterPro" id="IPR013986">
    <property type="entry name" value="DExx_box_DNA_helicase_dom_sf"/>
</dbReference>
<accession>A0A644VRR9</accession>